<reference evidence="4 5" key="1">
    <citation type="submission" date="2019-05" db="EMBL/GenBank/DDBJ databases">
        <title>Dyadobacter AR-3-8 sp. nov., isolated from arctic soil.</title>
        <authorList>
            <person name="Chaudhary D.K."/>
        </authorList>
    </citation>
    <scope>NUCLEOTIDE SEQUENCE [LARGE SCALE GENOMIC DNA]</scope>
    <source>
        <strain evidence="4 5">AR-3-8</strain>
    </source>
</reference>
<keyword evidence="1" id="KW-0812">Transmembrane</keyword>
<keyword evidence="1" id="KW-0472">Membrane</keyword>
<dbReference type="InterPro" id="IPR012373">
    <property type="entry name" value="Ferrdict_sens_TM"/>
</dbReference>
<dbReference type="PANTHER" id="PTHR30273:SF2">
    <property type="entry name" value="PROTEIN FECR"/>
    <property type="match status" value="1"/>
</dbReference>
<dbReference type="Gene3D" id="2.60.120.1440">
    <property type="match status" value="1"/>
</dbReference>
<dbReference type="OrthoDB" id="1523489at2"/>
<dbReference type="Pfam" id="PF04773">
    <property type="entry name" value="FecR"/>
    <property type="match status" value="1"/>
</dbReference>
<dbReference type="EMBL" id="SZVO01000024">
    <property type="protein sequence ID" value="TKT86550.1"/>
    <property type="molecule type" value="Genomic_DNA"/>
</dbReference>
<accession>A0A4U6CPZ5</accession>
<sequence>MEKDRLLYLLEQEKKGRCSAEEAEELESWYNSGDQRSDFTSILSENALNAMETRVFAKIQDEIEQEKKVEISFGRRFYLGYTRIAASVLVLLIAGLGIYYFLNPSTQTERTAYGETRKVFLPDGSEVTLNGNSQITYQTDWQKKGIREVNLSGEAYFKVIHTKDHRKFRVRTNPDFSLDVLGTQFNVASRKSGTRVVLNEGRVRCNLSDAGGDTLILKPGEMMQFTEKPVQFVRKKVEISTYSAWKDHKLIFKNSSLKEISVMLEETYGLKMKTGNPELLERQISGSVPTANMEVLLLGIAEASSVTIQKDGDQLIIADRIK</sequence>
<comment type="caution">
    <text evidence="4">The sequence shown here is derived from an EMBL/GenBank/DDBJ whole genome shotgun (WGS) entry which is preliminary data.</text>
</comment>
<organism evidence="4 5">
    <name type="scientific">Dyadobacter frigoris</name>
    <dbReference type="NCBI Taxonomy" id="2576211"/>
    <lineage>
        <taxon>Bacteria</taxon>
        <taxon>Pseudomonadati</taxon>
        <taxon>Bacteroidota</taxon>
        <taxon>Cytophagia</taxon>
        <taxon>Cytophagales</taxon>
        <taxon>Spirosomataceae</taxon>
        <taxon>Dyadobacter</taxon>
    </lineage>
</organism>
<evidence type="ECO:0000256" key="1">
    <source>
        <dbReference type="SAM" id="Phobius"/>
    </source>
</evidence>
<feature type="domain" description="Protein FecR C-terminal" evidence="3">
    <location>
        <begin position="249"/>
        <end position="317"/>
    </location>
</feature>
<dbReference type="RefSeq" id="WP_137344144.1">
    <property type="nucleotide sequence ID" value="NZ_SZVO01000024.1"/>
</dbReference>
<feature type="domain" description="FecR protein" evidence="2">
    <location>
        <begin position="108"/>
        <end position="204"/>
    </location>
</feature>
<dbReference type="Gene3D" id="3.55.50.30">
    <property type="match status" value="1"/>
</dbReference>
<keyword evidence="1" id="KW-1133">Transmembrane helix</keyword>
<proteinExistence type="predicted"/>
<evidence type="ECO:0000259" key="3">
    <source>
        <dbReference type="Pfam" id="PF16344"/>
    </source>
</evidence>
<protein>
    <submittedName>
        <fullName evidence="4">DUF4974 domain-containing protein</fullName>
    </submittedName>
</protein>
<evidence type="ECO:0000313" key="4">
    <source>
        <dbReference type="EMBL" id="TKT86550.1"/>
    </source>
</evidence>
<dbReference type="AlphaFoldDB" id="A0A4U6CPZ5"/>
<evidence type="ECO:0000259" key="2">
    <source>
        <dbReference type="Pfam" id="PF04773"/>
    </source>
</evidence>
<evidence type="ECO:0000313" key="5">
    <source>
        <dbReference type="Proteomes" id="UP000304900"/>
    </source>
</evidence>
<feature type="transmembrane region" description="Helical" evidence="1">
    <location>
        <begin position="77"/>
        <end position="102"/>
    </location>
</feature>
<dbReference type="PIRSF" id="PIRSF018266">
    <property type="entry name" value="FecR"/>
    <property type="match status" value="1"/>
</dbReference>
<dbReference type="InterPro" id="IPR032508">
    <property type="entry name" value="FecR_C"/>
</dbReference>
<gene>
    <name evidence="4" type="ORF">FDK13_32235</name>
</gene>
<dbReference type="PANTHER" id="PTHR30273">
    <property type="entry name" value="PERIPLASMIC SIGNAL SENSOR AND SIGMA FACTOR ACTIVATOR FECR-RELATED"/>
    <property type="match status" value="1"/>
</dbReference>
<keyword evidence="5" id="KW-1185">Reference proteome</keyword>
<dbReference type="Pfam" id="PF16344">
    <property type="entry name" value="FecR_C"/>
    <property type="match status" value="1"/>
</dbReference>
<dbReference type="Proteomes" id="UP000304900">
    <property type="component" value="Unassembled WGS sequence"/>
</dbReference>
<dbReference type="GO" id="GO:0016989">
    <property type="term" value="F:sigma factor antagonist activity"/>
    <property type="evidence" value="ECO:0007669"/>
    <property type="project" value="TreeGrafter"/>
</dbReference>
<name>A0A4U6CPZ5_9BACT</name>
<dbReference type="InterPro" id="IPR006860">
    <property type="entry name" value="FecR"/>
</dbReference>